<protein>
    <submittedName>
        <fullName evidence="1">Uncharacterized protein</fullName>
    </submittedName>
</protein>
<sequence>MSEEKVKEGWGFPAGSRKAHYFVDSMSLCRRWGFYYGHLEQGNDGSPDNCPSCMKALTKRKAKIKQ</sequence>
<organism evidence="1">
    <name type="scientific">marine sediment metagenome</name>
    <dbReference type="NCBI Taxonomy" id="412755"/>
    <lineage>
        <taxon>unclassified sequences</taxon>
        <taxon>metagenomes</taxon>
        <taxon>ecological metagenomes</taxon>
    </lineage>
</organism>
<gene>
    <name evidence="1" type="ORF">S01H4_12100</name>
</gene>
<reference evidence="1" key="1">
    <citation type="journal article" date="2014" name="Front. Microbiol.">
        <title>High frequency of phylogenetically diverse reductive dehalogenase-homologous genes in deep subseafloor sedimentary metagenomes.</title>
        <authorList>
            <person name="Kawai M."/>
            <person name="Futagami T."/>
            <person name="Toyoda A."/>
            <person name="Takaki Y."/>
            <person name="Nishi S."/>
            <person name="Hori S."/>
            <person name="Arai W."/>
            <person name="Tsubouchi T."/>
            <person name="Morono Y."/>
            <person name="Uchiyama I."/>
            <person name="Ito T."/>
            <person name="Fujiyama A."/>
            <person name="Inagaki F."/>
            <person name="Takami H."/>
        </authorList>
    </citation>
    <scope>NUCLEOTIDE SEQUENCE</scope>
    <source>
        <strain evidence="1">Expedition CK06-06</strain>
    </source>
</reference>
<evidence type="ECO:0000313" key="1">
    <source>
        <dbReference type="EMBL" id="GAG60457.1"/>
    </source>
</evidence>
<dbReference type="AlphaFoldDB" id="X0ZR00"/>
<name>X0ZR00_9ZZZZ</name>
<accession>X0ZR00</accession>
<proteinExistence type="predicted"/>
<comment type="caution">
    <text evidence="1">The sequence shown here is derived from an EMBL/GenBank/DDBJ whole genome shotgun (WGS) entry which is preliminary data.</text>
</comment>
<dbReference type="EMBL" id="BART01005067">
    <property type="protein sequence ID" value="GAG60457.1"/>
    <property type="molecule type" value="Genomic_DNA"/>
</dbReference>